<dbReference type="PROSITE" id="PS51077">
    <property type="entry name" value="HTH_ICLR"/>
    <property type="match status" value="1"/>
</dbReference>
<evidence type="ECO:0000256" key="2">
    <source>
        <dbReference type="ARBA" id="ARBA00023125"/>
    </source>
</evidence>
<reference evidence="7 8" key="1">
    <citation type="submission" date="2017-02" db="EMBL/GenBank/DDBJ databases">
        <authorList>
            <person name="Peterson S.W."/>
        </authorList>
    </citation>
    <scope>NUCLEOTIDE SEQUENCE [LARGE SCALE GENOMIC DNA]</scope>
    <source>
        <strain evidence="7 8">USBA 369</strain>
    </source>
</reference>
<dbReference type="RefSeq" id="WP_078708744.1">
    <property type="nucleotide sequence ID" value="NZ_FUXL01000007.1"/>
</dbReference>
<dbReference type="OrthoDB" id="6057486at2"/>
<accession>A0A1T4RSD1</accession>
<feature type="region of interest" description="Disordered" evidence="4">
    <location>
        <begin position="1"/>
        <end position="38"/>
    </location>
</feature>
<dbReference type="GO" id="GO:0045892">
    <property type="term" value="P:negative regulation of DNA-templated transcription"/>
    <property type="evidence" value="ECO:0007669"/>
    <property type="project" value="TreeGrafter"/>
</dbReference>
<dbReference type="SMART" id="SM00346">
    <property type="entry name" value="HTH_ICLR"/>
    <property type="match status" value="1"/>
</dbReference>
<dbReference type="Proteomes" id="UP000190135">
    <property type="component" value="Unassembled WGS sequence"/>
</dbReference>
<evidence type="ECO:0000256" key="3">
    <source>
        <dbReference type="ARBA" id="ARBA00023163"/>
    </source>
</evidence>
<dbReference type="InterPro" id="IPR014757">
    <property type="entry name" value="Tscrpt_reg_IclR_C"/>
</dbReference>
<evidence type="ECO:0000259" key="6">
    <source>
        <dbReference type="PROSITE" id="PS51078"/>
    </source>
</evidence>
<evidence type="ECO:0000256" key="4">
    <source>
        <dbReference type="SAM" id="MobiDB-lite"/>
    </source>
</evidence>
<keyword evidence="8" id="KW-1185">Reference proteome</keyword>
<evidence type="ECO:0000313" key="8">
    <source>
        <dbReference type="Proteomes" id="UP000190135"/>
    </source>
</evidence>
<proteinExistence type="predicted"/>
<dbReference type="SUPFAM" id="SSF55781">
    <property type="entry name" value="GAF domain-like"/>
    <property type="match status" value="1"/>
</dbReference>
<name>A0A1T4RSD1_9HYPH</name>
<evidence type="ECO:0000256" key="1">
    <source>
        <dbReference type="ARBA" id="ARBA00023015"/>
    </source>
</evidence>
<dbReference type="InterPro" id="IPR050707">
    <property type="entry name" value="HTH_MetabolicPath_Reg"/>
</dbReference>
<protein>
    <submittedName>
        <fullName evidence="7">Transcriptional regulator, IclR family</fullName>
    </submittedName>
</protein>
<dbReference type="Pfam" id="PF09339">
    <property type="entry name" value="HTH_IclR"/>
    <property type="match status" value="1"/>
</dbReference>
<sequence length="290" mass="31331">MTRFFSPHGEGVSEAASEGPFGAVSVREDEEGARRPGEGPVQKVFAVLDTVAEAGRPLKFSELLALTGYAKGTLHRLLKVLVEEGALIHDEEARQYRIGMRIMRLAHAAWRRTSLVEAARDALDRLSLATGETLHLAVLDACQVLYVDKRLGRRVVSMYSSAGKIAPAYCTGIGKALLSALSPERLDRAIAQQAFSRFTATTITDEDALRAELSVIRARGYALDEEEHEPGIVCLAMPILSVAGELFGAVSITSARRDCDLDALLAYRPGLDAAVRAIAAEAEIMRLATL</sequence>
<dbReference type="Gene3D" id="1.10.10.10">
    <property type="entry name" value="Winged helix-like DNA-binding domain superfamily/Winged helix DNA-binding domain"/>
    <property type="match status" value="1"/>
</dbReference>
<evidence type="ECO:0000259" key="5">
    <source>
        <dbReference type="PROSITE" id="PS51077"/>
    </source>
</evidence>
<dbReference type="PROSITE" id="PS51078">
    <property type="entry name" value="ICLR_ED"/>
    <property type="match status" value="1"/>
</dbReference>
<dbReference type="Pfam" id="PF01614">
    <property type="entry name" value="IclR_C"/>
    <property type="match status" value="1"/>
</dbReference>
<keyword evidence="2" id="KW-0238">DNA-binding</keyword>
<dbReference type="InterPro" id="IPR036388">
    <property type="entry name" value="WH-like_DNA-bd_sf"/>
</dbReference>
<keyword evidence="3" id="KW-0804">Transcription</keyword>
<evidence type="ECO:0000313" key="7">
    <source>
        <dbReference type="EMBL" id="SKA18884.1"/>
    </source>
</evidence>
<dbReference type="EMBL" id="FUXL01000007">
    <property type="protein sequence ID" value="SKA18884.1"/>
    <property type="molecule type" value="Genomic_DNA"/>
</dbReference>
<dbReference type="GO" id="GO:0003700">
    <property type="term" value="F:DNA-binding transcription factor activity"/>
    <property type="evidence" value="ECO:0007669"/>
    <property type="project" value="TreeGrafter"/>
</dbReference>
<dbReference type="Gene3D" id="3.30.450.40">
    <property type="match status" value="1"/>
</dbReference>
<dbReference type="PANTHER" id="PTHR30136">
    <property type="entry name" value="HELIX-TURN-HELIX TRANSCRIPTIONAL REGULATOR, ICLR FAMILY"/>
    <property type="match status" value="1"/>
</dbReference>
<dbReference type="STRING" id="1365950.SAMN05428963_107229"/>
<dbReference type="SUPFAM" id="SSF46785">
    <property type="entry name" value="Winged helix' DNA-binding domain"/>
    <property type="match status" value="1"/>
</dbReference>
<feature type="domain" description="HTH iclR-type" evidence="5">
    <location>
        <begin position="38"/>
        <end position="100"/>
    </location>
</feature>
<keyword evidence="1" id="KW-0805">Transcription regulation</keyword>
<dbReference type="InterPro" id="IPR005471">
    <property type="entry name" value="Tscrpt_reg_IclR_N"/>
</dbReference>
<dbReference type="PANTHER" id="PTHR30136:SF24">
    <property type="entry name" value="HTH-TYPE TRANSCRIPTIONAL REPRESSOR ALLR"/>
    <property type="match status" value="1"/>
</dbReference>
<gene>
    <name evidence="7" type="ORF">SAMN05428963_107229</name>
</gene>
<dbReference type="GO" id="GO:0003677">
    <property type="term" value="F:DNA binding"/>
    <property type="evidence" value="ECO:0007669"/>
    <property type="project" value="UniProtKB-KW"/>
</dbReference>
<organism evidence="7 8">
    <name type="scientific">Consotaella salsifontis</name>
    <dbReference type="NCBI Taxonomy" id="1365950"/>
    <lineage>
        <taxon>Bacteria</taxon>
        <taxon>Pseudomonadati</taxon>
        <taxon>Pseudomonadota</taxon>
        <taxon>Alphaproteobacteria</taxon>
        <taxon>Hyphomicrobiales</taxon>
        <taxon>Aurantimonadaceae</taxon>
        <taxon>Consotaella</taxon>
    </lineage>
</organism>
<dbReference type="AlphaFoldDB" id="A0A1T4RSD1"/>
<feature type="domain" description="IclR-ED" evidence="6">
    <location>
        <begin position="101"/>
        <end position="284"/>
    </location>
</feature>
<dbReference type="InterPro" id="IPR029016">
    <property type="entry name" value="GAF-like_dom_sf"/>
</dbReference>
<dbReference type="InterPro" id="IPR036390">
    <property type="entry name" value="WH_DNA-bd_sf"/>
</dbReference>